<dbReference type="EMBL" id="JABAIL010000003">
    <property type="protein sequence ID" value="NLR91725.1"/>
    <property type="molecule type" value="Genomic_DNA"/>
</dbReference>
<keyword evidence="3" id="KW-1185">Reference proteome</keyword>
<name>A0A7X8SK45_9BACT</name>
<accession>A0A7X8SK45</accession>
<dbReference type="RefSeq" id="WP_168882440.1">
    <property type="nucleotide sequence ID" value="NZ_JABAIL010000003.1"/>
</dbReference>
<protein>
    <submittedName>
        <fullName evidence="2">Uncharacterized protein</fullName>
    </submittedName>
</protein>
<feature type="signal peptide" evidence="1">
    <location>
        <begin position="1"/>
        <end position="21"/>
    </location>
</feature>
<sequence length="232" mass="27304">MKRNFILLLIFLSTCANLTFAQKKIKKVPKAKDEQIKGWIDDYSGFITLSLEQRTAIYELYKDRYLKKDSIHNKVKNDESLSLNEKVQLKKRVDKAIDAKLFDLLSVEDYLNIKCYHQVVTRLVKIEFIAPLSEVQRQRLMMAMREMRFKNVILVNTYGNNSASAKQQMEENRAICSAVEKDIFTEEMYNHLYKLNFLTVVDWSKRNTHSDEEEMSNLLDGYNLLEPTKNLN</sequence>
<comment type="caution">
    <text evidence="2">The sequence shown here is derived from an EMBL/GenBank/DDBJ whole genome shotgun (WGS) entry which is preliminary data.</text>
</comment>
<feature type="chain" id="PRO_5030845096" evidence="1">
    <location>
        <begin position="22"/>
        <end position="232"/>
    </location>
</feature>
<dbReference type="AlphaFoldDB" id="A0A7X8SK45"/>
<gene>
    <name evidence="2" type="ORF">HGP29_10935</name>
</gene>
<organism evidence="2 3">
    <name type="scientific">Flammeovirga agarivorans</name>
    <dbReference type="NCBI Taxonomy" id="2726742"/>
    <lineage>
        <taxon>Bacteria</taxon>
        <taxon>Pseudomonadati</taxon>
        <taxon>Bacteroidota</taxon>
        <taxon>Cytophagia</taxon>
        <taxon>Cytophagales</taxon>
        <taxon>Flammeovirgaceae</taxon>
        <taxon>Flammeovirga</taxon>
    </lineage>
</organism>
<evidence type="ECO:0000313" key="3">
    <source>
        <dbReference type="Proteomes" id="UP000585050"/>
    </source>
</evidence>
<reference evidence="2 3" key="1">
    <citation type="submission" date="2020-04" db="EMBL/GenBank/DDBJ databases">
        <title>Flammeovirga sp. SR4, a novel species isolated from seawater.</title>
        <authorList>
            <person name="Wang X."/>
        </authorList>
    </citation>
    <scope>NUCLEOTIDE SEQUENCE [LARGE SCALE GENOMIC DNA]</scope>
    <source>
        <strain evidence="2 3">SR4</strain>
    </source>
</reference>
<evidence type="ECO:0000313" key="2">
    <source>
        <dbReference type="EMBL" id="NLR91725.1"/>
    </source>
</evidence>
<proteinExistence type="predicted"/>
<evidence type="ECO:0000256" key="1">
    <source>
        <dbReference type="SAM" id="SignalP"/>
    </source>
</evidence>
<dbReference type="Proteomes" id="UP000585050">
    <property type="component" value="Unassembled WGS sequence"/>
</dbReference>
<keyword evidence="1" id="KW-0732">Signal</keyword>